<dbReference type="InterPro" id="IPR017981">
    <property type="entry name" value="GPCR_2-like_7TM"/>
</dbReference>
<dbReference type="OMA" id="ITWIFEL"/>
<comment type="similarity">
    <text evidence="2">Belongs to the G-protein coupled receptor 2 family. Mth subfamily.</text>
</comment>
<dbReference type="GeneID" id="8233148"/>
<dbReference type="eggNOG" id="ENOG502S2A4">
    <property type="taxonomic scope" value="Eukaryota"/>
</dbReference>
<dbReference type="CDD" id="cd15039">
    <property type="entry name" value="7tmB3_Methuselah-like"/>
    <property type="match status" value="1"/>
</dbReference>
<dbReference type="GO" id="GO:0004930">
    <property type="term" value="F:G protein-coupled receptor activity"/>
    <property type="evidence" value="ECO:0007669"/>
    <property type="project" value="UniProtKB-KW"/>
</dbReference>
<evidence type="ECO:0000256" key="9">
    <source>
        <dbReference type="SAM" id="Phobius"/>
    </source>
</evidence>
<keyword evidence="8" id="KW-0807">Transducer</keyword>
<dbReference type="InParanoid" id="E0VYH0"/>
<dbReference type="EMBL" id="DS235845">
    <property type="protein sequence ID" value="EEB18426.1"/>
    <property type="molecule type" value="Genomic_DNA"/>
</dbReference>
<keyword evidence="7 11" id="KW-0675">Receptor</keyword>
<evidence type="ECO:0000256" key="3">
    <source>
        <dbReference type="ARBA" id="ARBA00022692"/>
    </source>
</evidence>
<keyword evidence="5" id="KW-0297">G-protein coupled receptor</keyword>
<dbReference type="Proteomes" id="UP000009046">
    <property type="component" value="Unassembled WGS sequence"/>
</dbReference>
<dbReference type="AlphaFoldDB" id="E0VYH0"/>
<dbReference type="InterPro" id="IPR036272">
    <property type="entry name" value="Methuselah_N_sf"/>
</dbReference>
<feature type="transmembrane region" description="Helical" evidence="9">
    <location>
        <begin position="264"/>
        <end position="288"/>
    </location>
</feature>
<comment type="subcellular location">
    <subcellularLocation>
        <location evidence="1">Membrane</location>
        <topology evidence="1">Multi-pass membrane protein</topology>
    </subcellularLocation>
</comment>
<evidence type="ECO:0000313" key="11">
    <source>
        <dbReference type="EMBL" id="EEB18426.1"/>
    </source>
</evidence>
<dbReference type="HOGENOM" id="CLU_002753_3_0_1"/>
<evidence type="ECO:0000256" key="1">
    <source>
        <dbReference type="ARBA" id="ARBA00004141"/>
    </source>
</evidence>
<evidence type="ECO:0000256" key="5">
    <source>
        <dbReference type="ARBA" id="ARBA00023040"/>
    </source>
</evidence>
<accession>E0VYH0</accession>
<feature type="transmembrane region" description="Helical" evidence="9">
    <location>
        <begin position="217"/>
        <end position="238"/>
    </location>
</feature>
<evidence type="ECO:0000256" key="6">
    <source>
        <dbReference type="ARBA" id="ARBA00023136"/>
    </source>
</evidence>
<dbReference type="RefSeq" id="XP_002431164.1">
    <property type="nucleotide sequence ID" value="XM_002431119.1"/>
</dbReference>
<keyword evidence="4 9" id="KW-1133">Transmembrane helix</keyword>
<dbReference type="VEuPathDB" id="VectorBase:PHUM514090"/>
<dbReference type="Pfam" id="PF00002">
    <property type="entry name" value="7tm_2"/>
    <property type="match status" value="1"/>
</dbReference>
<evidence type="ECO:0000256" key="7">
    <source>
        <dbReference type="ARBA" id="ARBA00023170"/>
    </source>
</evidence>
<dbReference type="GO" id="GO:0016020">
    <property type="term" value="C:membrane"/>
    <property type="evidence" value="ECO:0007669"/>
    <property type="project" value="UniProtKB-SubCell"/>
</dbReference>
<evidence type="ECO:0000256" key="8">
    <source>
        <dbReference type="ARBA" id="ARBA00023224"/>
    </source>
</evidence>
<feature type="transmembrane region" description="Helical" evidence="9">
    <location>
        <begin position="175"/>
        <end position="196"/>
    </location>
</feature>
<name>E0VYH0_PEDHC</name>
<dbReference type="PANTHER" id="PTHR46953:SF1">
    <property type="entry name" value="G-PROTEIN COUPLED RECEPTOR MTH-LIKE 1-RELATED"/>
    <property type="match status" value="1"/>
</dbReference>
<dbReference type="KEGG" id="phu:Phum_PHUM514090"/>
<organism>
    <name type="scientific">Pediculus humanus subsp. corporis</name>
    <name type="common">Body louse</name>
    <dbReference type="NCBI Taxonomy" id="121224"/>
    <lineage>
        <taxon>Eukaryota</taxon>
        <taxon>Metazoa</taxon>
        <taxon>Ecdysozoa</taxon>
        <taxon>Arthropoda</taxon>
        <taxon>Hexapoda</taxon>
        <taxon>Insecta</taxon>
        <taxon>Pterygota</taxon>
        <taxon>Neoptera</taxon>
        <taxon>Paraneoptera</taxon>
        <taxon>Psocodea</taxon>
        <taxon>Troctomorpha</taxon>
        <taxon>Phthiraptera</taxon>
        <taxon>Anoplura</taxon>
        <taxon>Pediculidae</taxon>
        <taxon>Pediculus</taxon>
    </lineage>
</organism>
<keyword evidence="13" id="KW-1185">Reference proteome</keyword>
<dbReference type="EMBL" id="AAZO01006253">
    <property type="status" value="NOT_ANNOTATED_CDS"/>
    <property type="molecule type" value="Genomic_DNA"/>
</dbReference>
<evidence type="ECO:0000259" key="10">
    <source>
        <dbReference type="PROSITE" id="PS50261"/>
    </source>
</evidence>
<reference evidence="11" key="1">
    <citation type="submission" date="2007-04" db="EMBL/GenBank/DDBJ databases">
        <title>Annotation of Pediculus humanus corporis strain USDA.</title>
        <authorList>
            <person name="Kirkness E."/>
            <person name="Hannick L."/>
            <person name="Hass B."/>
            <person name="Bruggner R."/>
            <person name="Lawson D."/>
            <person name="Bidwell S."/>
            <person name="Joardar V."/>
            <person name="Caler E."/>
            <person name="Walenz B."/>
            <person name="Inman J."/>
            <person name="Schobel S."/>
            <person name="Galinsky K."/>
            <person name="Amedeo P."/>
            <person name="Strausberg R."/>
        </authorList>
    </citation>
    <scope>NUCLEOTIDE SEQUENCE</scope>
    <source>
        <strain evidence="11">USDA</strain>
    </source>
</reference>
<evidence type="ECO:0000313" key="13">
    <source>
        <dbReference type="Proteomes" id="UP000009046"/>
    </source>
</evidence>
<proteinExistence type="inferred from homology"/>
<dbReference type="PROSITE" id="PS50261">
    <property type="entry name" value="G_PROTEIN_RECEP_F2_4"/>
    <property type="match status" value="1"/>
</dbReference>
<feature type="domain" description="G-protein coupled receptors family 2 profile 2" evidence="10">
    <location>
        <begin position="106"/>
        <end position="362"/>
    </location>
</feature>
<keyword evidence="6 9" id="KW-0472">Membrane</keyword>
<dbReference type="SUPFAM" id="SSF63877">
    <property type="entry name" value="Methuselah ectodomain"/>
    <property type="match status" value="1"/>
</dbReference>
<feature type="transmembrane region" description="Helical" evidence="9">
    <location>
        <begin position="105"/>
        <end position="129"/>
    </location>
</feature>
<reference evidence="11" key="2">
    <citation type="submission" date="2007-04" db="EMBL/GenBank/DDBJ databases">
        <title>The genome of the human body louse.</title>
        <authorList>
            <consortium name="The Human Body Louse Genome Consortium"/>
            <person name="Kirkness E."/>
            <person name="Walenz B."/>
            <person name="Hass B."/>
            <person name="Bruggner R."/>
            <person name="Strausberg R."/>
        </authorList>
    </citation>
    <scope>NUCLEOTIDE SEQUENCE</scope>
    <source>
        <strain evidence="11">USDA</strain>
    </source>
</reference>
<dbReference type="GO" id="GO:0007166">
    <property type="term" value="P:cell surface receptor signaling pathway"/>
    <property type="evidence" value="ECO:0007669"/>
    <property type="project" value="InterPro"/>
</dbReference>
<feature type="transmembrane region" description="Helical" evidence="9">
    <location>
        <begin position="141"/>
        <end position="163"/>
    </location>
</feature>
<dbReference type="InterPro" id="IPR052808">
    <property type="entry name" value="GPCR_Mth-like"/>
</dbReference>
<dbReference type="OrthoDB" id="6082634at2759"/>
<dbReference type="CTD" id="8233148"/>
<sequence>MKLCCPENSYLINNSNICSDNKTRYDLHCETGALLLDPNDGDDDDKFTIESNGSLIIFNGEERNQDEFCVGKILKNDSSTSSNFVALVCFRENDYNSSSSEDSNFISILLRLFMIISILFLLITLYIYAILPNLRDLQGKCVIAFICCLVSSYVTLFVIQTFPNSTQTTCVTQAAILYFFLSSSFFWNNVITFNVWNAIRRKSSPKFHNNKFLGIFYVLWGFGIPLLMVAISFIMEYIPGRDHVKPHFGETKCWFKGKLESWSYFHGPVSVLLVFNSLMFCHSSWMLWKRCRDSTISTIRSLKFKCVMYLKLFLLMGVTWIFEMISYATSDMSEYTKYLWLLTDCINSAQGVLIFLILVAFRQKVRLGLLNKKLFGIRWPRSWANEEIQESSTSIFINDDMELEKQKTKIMTNFQKGSDTD</sequence>
<evidence type="ECO:0000256" key="2">
    <source>
        <dbReference type="ARBA" id="ARBA00008979"/>
    </source>
</evidence>
<dbReference type="InterPro" id="IPR000832">
    <property type="entry name" value="GPCR_2_secretin-like"/>
</dbReference>
<feature type="transmembrane region" description="Helical" evidence="9">
    <location>
        <begin position="309"/>
        <end position="327"/>
    </location>
</feature>
<feature type="transmembrane region" description="Helical" evidence="9">
    <location>
        <begin position="339"/>
        <end position="361"/>
    </location>
</feature>
<gene>
    <name evidence="12" type="primary">8233148</name>
    <name evidence="11" type="ORF">Phum_PHUM514090</name>
</gene>
<dbReference type="PANTHER" id="PTHR46953">
    <property type="entry name" value="G-PROTEIN COUPLED RECEPTOR MTH-LIKE 1-RELATED"/>
    <property type="match status" value="1"/>
</dbReference>
<evidence type="ECO:0000313" key="12">
    <source>
        <dbReference type="EnsemblMetazoa" id="PHUM514090-PA"/>
    </source>
</evidence>
<evidence type="ECO:0000256" key="4">
    <source>
        <dbReference type="ARBA" id="ARBA00022989"/>
    </source>
</evidence>
<dbReference type="Gene3D" id="1.20.1070.10">
    <property type="entry name" value="Rhodopsin 7-helix transmembrane proteins"/>
    <property type="match status" value="1"/>
</dbReference>
<reference evidence="12" key="3">
    <citation type="submission" date="2020-05" db="UniProtKB">
        <authorList>
            <consortium name="EnsemblMetazoa"/>
        </authorList>
    </citation>
    <scope>IDENTIFICATION</scope>
    <source>
        <strain evidence="12">USDA</strain>
    </source>
</reference>
<dbReference type="EnsemblMetazoa" id="PHUM514090-RA">
    <property type="protein sequence ID" value="PHUM514090-PA"/>
    <property type="gene ID" value="PHUM514090"/>
</dbReference>
<protein>
    <submittedName>
        <fullName evidence="11 12">Class B secretin-like G-protein coupled receptor GPRmth4, putative</fullName>
    </submittedName>
</protein>
<keyword evidence="3 9" id="KW-0812">Transmembrane</keyword>